<keyword evidence="1" id="KW-0479">Metal-binding</keyword>
<feature type="domain" description="C2H2-type" evidence="3">
    <location>
        <begin position="138"/>
        <end position="168"/>
    </location>
</feature>
<feature type="region of interest" description="Disordered" evidence="2">
    <location>
        <begin position="1"/>
        <end position="69"/>
    </location>
</feature>
<dbReference type="Proteomes" id="UP001357485">
    <property type="component" value="Unassembled WGS sequence"/>
</dbReference>
<feature type="non-terminal residue" evidence="4">
    <location>
        <position position="237"/>
    </location>
</feature>
<keyword evidence="5" id="KW-1185">Reference proteome</keyword>
<name>A0ABR0LMK9_9PEZI</name>
<reference evidence="4 5" key="1">
    <citation type="submission" date="2023-08" db="EMBL/GenBank/DDBJ databases">
        <title>Black Yeasts Isolated from many extreme environments.</title>
        <authorList>
            <person name="Coleine C."/>
            <person name="Stajich J.E."/>
            <person name="Selbmann L."/>
        </authorList>
    </citation>
    <scope>NUCLEOTIDE SEQUENCE [LARGE SCALE GENOMIC DNA]</scope>
    <source>
        <strain evidence="4 5">CCFEE 536</strain>
    </source>
</reference>
<evidence type="ECO:0000256" key="1">
    <source>
        <dbReference type="PROSITE-ProRule" id="PRU00042"/>
    </source>
</evidence>
<accession>A0ABR0LMK9</accession>
<evidence type="ECO:0000256" key="2">
    <source>
        <dbReference type="SAM" id="MobiDB-lite"/>
    </source>
</evidence>
<dbReference type="EMBL" id="JAVRRA010017199">
    <property type="protein sequence ID" value="KAK5200714.1"/>
    <property type="molecule type" value="Genomic_DNA"/>
</dbReference>
<sequence length="237" mass="25868">MSASRRGTTASVSSVAGGISKLSIDSSSPTNGRGVPKGPAGYKHITKETWPLPSSRLPSASNDDSADTHPVWAGATPAELFPNAHPTPVTIEWSAQLAAMDEQWKKENDTNIFRVRFWDPTAPDYDPNRFWDTVLERYRCPFVDCENVYALPPDLARHLLASHAPPRPRCPTCLRIFRSTTALIAHCEAPTARCKIGISQDFNKAVMDFSGGFLETKGTDADGVVQWAGAVVREVDS</sequence>
<keyword evidence="1" id="KW-0862">Zinc</keyword>
<dbReference type="PROSITE" id="PS00028">
    <property type="entry name" value="ZINC_FINGER_C2H2_1"/>
    <property type="match status" value="1"/>
</dbReference>
<dbReference type="InterPro" id="IPR013087">
    <property type="entry name" value="Znf_C2H2_type"/>
</dbReference>
<gene>
    <name evidence="4" type="ORF">LTR16_005154</name>
</gene>
<dbReference type="PROSITE" id="PS50157">
    <property type="entry name" value="ZINC_FINGER_C2H2_2"/>
    <property type="match status" value="1"/>
</dbReference>
<proteinExistence type="predicted"/>
<protein>
    <recommendedName>
        <fullName evidence="3">C2H2-type domain-containing protein</fullName>
    </recommendedName>
</protein>
<evidence type="ECO:0000313" key="4">
    <source>
        <dbReference type="EMBL" id="KAK5200714.1"/>
    </source>
</evidence>
<comment type="caution">
    <text evidence="4">The sequence shown here is derived from an EMBL/GenBank/DDBJ whole genome shotgun (WGS) entry which is preliminary data.</text>
</comment>
<evidence type="ECO:0000259" key="3">
    <source>
        <dbReference type="PROSITE" id="PS50157"/>
    </source>
</evidence>
<organism evidence="4 5">
    <name type="scientific">Cryomyces antarcticus</name>
    <dbReference type="NCBI Taxonomy" id="329879"/>
    <lineage>
        <taxon>Eukaryota</taxon>
        <taxon>Fungi</taxon>
        <taxon>Dikarya</taxon>
        <taxon>Ascomycota</taxon>
        <taxon>Pezizomycotina</taxon>
        <taxon>Dothideomycetes</taxon>
        <taxon>Dothideomycetes incertae sedis</taxon>
        <taxon>Cryomyces</taxon>
    </lineage>
</organism>
<keyword evidence="1" id="KW-0863">Zinc-finger</keyword>
<evidence type="ECO:0000313" key="5">
    <source>
        <dbReference type="Proteomes" id="UP001357485"/>
    </source>
</evidence>
<feature type="compositionally biased region" description="Polar residues" evidence="2">
    <location>
        <begin position="1"/>
        <end position="14"/>
    </location>
</feature>